<dbReference type="Gene3D" id="3.30.160.250">
    <property type="match status" value="1"/>
</dbReference>
<accession>A0A1V0N3W6</accession>
<reference evidence="2 3" key="1">
    <citation type="submission" date="2011-10" db="EMBL/GenBank/DDBJ databases">
        <title>Metabolic and evolutionary patterns in the extreme acidophile Ferroplasma acidiphilum.</title>
        <authorList>
            <person name="Golyshina O.V."/>
            <person name="Kozyavkin S.A."/>
            <person name="Tatusov R.L."/>
            <person name="Slesarev A.I."/>
            <person name="Golyshin P.N."/>
        </authorList>
    </citation>
    <scope>NUCLEOTIDE SEQUENCE [LARGE SCALE GENOMIC DNA]</scope>
    <source>
        <strain evidence="3">Y</strain>
    </source>
</reference>
<dbReference type="InterPro" id="IPR031807">
    <property type="entry name" value="HicB-like"/>
</dbReference>
<dbReference type="OrthoDB" id="133743at2157"/>
<proteinExistence type="predicted"/>
<dbReference type="InterPro" id="IPR035069">
    <property type="entry name" value="TTHA1013/TTHA0281-like"/>
</dbReference>
<dbReference type="InterPro" id="IPR051404">
    <property type="entry name" value="TA_system_antitoxin"/>
</dbReference>
<feature type="domain" description="HicB-like antitoxin of toxin-antitoxin system" evidence="1">
    <location>
        <begin position="3"/>
        <end position="63"/>
    </location>
</feature>
<dbReference type="Pfam" id="PF15919">
    <property type="entry name" value="HicB_lk_antitox"/>
    <property type="match status" value="1"/>
</dbReference>
<evidence type="ECO:0000259" key="1">
    <source>
        <dbReference type="Pfam" id="PF15919"/>
    </source>
</evidence>
<gene>
    <name evidence="2" type="ORF">FAD_0960</name>
</gene>
<evidence type="ECO:0000313" key="3">
    <source>
        <dbReference type="Proteomes" id="UP000192050"/>
    </source>
</evidence>
<dbReference type="SUPFAM" id="SSF143100">
    <property type="entry name" value="TTHA1013/TTHA0281-like"/>
    <property type="match status" value="1"/>
</dbReference>
<keyword evidence="3" id="KW-1185">Reference proteome</keyword>
<sequence length="71" mass="7846">MKYTVVLEKDENGIYVATVPALPGCISEGKTIEEALINIKDAIQGYIEGLIADKEWIPKDIELIEKVEVNA</sequence>
<dbReference type="PANTHER" id="PTHR34504:SF2">
    <property type="entry name" value="UPF0150 PROTEIN SSL0259"/>
    <property type="match status" value="1"/>
</dbReference>
<dbReference type="KEGG" id="fai:FAD_0960"/>
<dbReference type="EMBL" id="CP015363">
    <property type="protein sequence ID" value="ARD84843.1"/>
    <property type="molecule type" value="Genomic_DNA"/>
</dbReference>
<name>A0A1V0N3W6_9ARCH</name>
<dbReference type="PANTHER" id="PTHR34504">
    <property type="entry name" value="ANTITOXIN HICB"/>
    <property type="match status" value="1"/>
</dbReference>
<organism evidence="2 3">
    <name type="scientific">Ferroplasma acidiphilum</name>
    <dbReference type="NCBI Taxonomy" id="74969"/>
    <lineage>
        <taxon>Archaea</taxon>
        <taxon>Methanobacteriati</taxon>
        <taxon>Thermoplasmatota</taxon>
        <taxon>Thermoplasmata</taxon>
        <taxon>Thermoplasmatales</taxon>
        <taxon>Ferroplasmaceae</taxon>
        <taxon>Ferroplasma</taxon>
    </lineage>
</organism>
<dbReference type="GeneID" id="31676461"/>
<evidence type="ECO:0000313" key="2">
    <source>
        <dbReference type="EMBL" id="ARD84843.1"/>
    </source>
</evidence>
<protein>
    <recommendedName>
        <fullName evidence="1">HicB-like antitoxin of toxin-antitoxin system domain-containing protein</fullName>
    </recommendedName>
</protein>
<dbReference type="Proteomes" id="UP000192050">
    <property type="component" value="Chromosome"/>
</dbReference>
<dbReference type="RefSeq" id="WP_081142240.1">
    <property type="nucleotide sequence ID" value="NZ_CP015363.1"/>
</dbReference>
<dbReference type="AlphaFoldDB" id="A0A1V0N3W6"/>